<accession>E4NG98</accession>
<name>E4NG98_KITSK</name>
<dbReference type="Pfam" id="PF14267">
    <property type="entry name" value="DUF4357"/>
    <property type="match status" value="1"/>
</dbReference>
<evidence type="ECO:0000259" key="1">
    <source>
        <dbReference type="Pfam" id="PF14267"/>
    </source>
</evidence>
<dbReference type="eggNOG" id="COG0322">
    <property type="taxonomic scope" value="Bacteria"/>
</dbReference>
<dbReference type="EMBL" id="AP010968">
    <property type="protein sequence ID" value="BAJ30528.1"/>
    <property type="molecule type" value="Genomic_DNA"/>
</dbReference>
<proteinExistence type="predicted"/>
<dbReference type="InterPro" id="IPR025579">
    <property type="entry name" value="DUF4357"/>
</dbReference>
<dbReference type="STRING" id="452652.KSE_47480"/>
<reference evidence="2 3" key="1">
    <citation type="journal article" date="2010" name="DNA Res.">
        <title>Genome sequence of Kitasatospora setae NBRC 14216T: an evolutionary snapshot of the family Streptomycetaceae.</title>
        <authorList>
            <person name="Ichikawa N."/>
            <person name="Oguchi A."/>
            <person name="Ikeda H."/>
            <person name="Ishikawa J."/>
            <person name="Kitani S."/>
            <person name="Watanabe Y."/>
            <person name="Nakamura S."/>
            <person name="Katano Y."/>
            <person name="Kishi E."/>
            <person name="Sasagawa M."/>
            <person name="Ankai A."/>
            <person name="Fukui S."/>
            <person name="Hashimoto Y."/>
            <person name="Kamata S."/>
            <person name="Otoguro M."/>
            <person name="Tanikawa S."/>
            <person name="Nihira T."/>
            <person name="Horinouchi S."/>
            <person name="Ohnishi Y."/>
            <person name="Hayakawa M."/>
            <person name="Kuzuyama T."/>
            <person name="Arisawa A."/>
            <person name="Nomoto F."/>
            <person name="Miura H."/>
            <person name="Takahashi Y."/>
            <person name="Fujita N."/>
        </authorList>
    </citation>
    <scope>NUCLEOTIDE SEQUENCE [LARGE SCALE GENOMIC DNA]</scope>
    <source>
        <strain evidence="3">ATCC 33774 / DSM 43861 / JCM 3304 / KCC A-0304 / NBRC 14216 / KM-6054</strain>
    </source>
</reference>
<keyword evidence="3" id="KW-1185">Reference proteome</keyword>
<organism evidence="2 3">
    <name type="scientific">Kitasatospora setae (strain ATCC 33774 / DSM 43861 / JCM 3304 / KCC A-0304 / NBRC 14216 / KM-6054)</name>
    <name type="common">Streptomyces setae</name>
    <dbReference type="NCBI Taxonomy" id="452652"/>
    <lineage>
        <taxon>Bacteria</taxon>
        <taxon>Bacillati</taxon>
        <taxon>Actinomycetota</taxon>
        <taxon>Actinomycetes</taxon>
        <taxon>Kitasatosporales</taxon>
        <taxon>Streptomycetaceae</taxon>
        <taxon>Kitasatospora</taxon>
    </lineage>
</organism>
<dbReference type="KEGG" id="ksk:KSE_47480"/>
<gene>
    <name evidence="2" type="ordered locus">KSE_47480</name>
</gene>
<sequence length="309" mass="34125">MPGKDHAREFYTVELVDGAAAGLRRVTRRGWTGHVLAFPRLAYREVRERGELARPGVYVLVGPNGDSLAKPHRLYIGRSDSLQTRMNGYQTAKAKDFWSYTFVLTSTGDHPLSTAVTAVLEGELIALVRRIGRAVINTNQPHPLALDPQDAHFLGEYRQHALAIMLLQGATYFDEELSAHPVPVDPAGAGPSRHTYHLKTKAKLAFASGYESSHGFTVLEGSFARREVADSMPKASLRLREQLLEEKVLVIEDDKRLRLTQAYTFTHPSPAASVMTGYSVNGVDRWKDDDGCSLADVRKAETQAATESP</sequence>
<dbReference type="HOGENOM" id="CLU_052782_2_0_11"/>
<evidence type="ECO:0000313" key="3">
    <source>
        <dbReference type="Proteomes" id="UP000007076"/>
    </source>
</evidence>
<dbReference type="Proteomes" id="UP000007076">
    <property type="component" value="Chromosome"/>
</dbReference>
<dbReference type="AlphaFoldDB" id="E4NG98"/>
<protein>
    <recommendedName>
        <fullName evidence="1">DUF4357 domain-containing protein</fullName>
    </recommendedName>
</protein>
<evidence type="ECO:0000313" key="2">
    <source>
        <dbReference type="EMBL" id="BAJ30528.1"/>
    </source>
</evidence>
<feature type="domain" description="DUF4357" evidence="1">
    <location>
        <begin position="240"/>
        <end position="294"/>
    </location>
</feature>